<evidence type="ECO:0000313" key="2">
    <source>
        <dbReference type="EMBL" id="MBJ6123897.1"/>
    </source>
</evidence>
<keyword evidence="3" id="KW-1185">Reference proteome</keyword>
<dbReference type="RefSeq" id="WP_199045753.1">
    <property type="nucleotide sequence ID" value="NZ_JAELXT010000001.1"/>
</dbReference>
<name>A0ABS0XV24_9HYPH</name>
<evidence type="ECO:0000256" key="1">
    <source>
        <dbReference type="SAM" id="Phobius"/>
    </source>
</evidence>
<keyword evidence="1" id="KW-0812">Transmembrane</keyword>
<evidence type="ECO:0000313" key="3">
    <source>
        <dbReference type="Proteomes" id="UP000620670"/>
    </source>
</evidence>
<reference evidence="3" key="1">
    <citation type="submission" date="2020-12" db="EMBL/GenBank/DDBJ databases">
        <title>Hymenobacter sp.</title>
        <authorList>
            <person name="Kim M.K."/>
        </authorList>
    </citation>
    <scope>NUCLEOTIDE SEQUENCE [LARGE SCALE GENOMIC DNA]</scope>
    <source>
        <strain evidence="3">BT325</strain>
    </source>
</reference>
<feature type="transmembrane region" description="Helical" evidence="1">
    <location>
        <begin position="6"/>
        <end position="26"/>
    </location>
</feature>
<keyword evidence="1" id="KW-0472">Membrane</keyword>
<protein>
    <submittedName>
        <fullName evidence="2">Uncharacterized protein</fullName>
    </submittedName>
</protein>
<gene>
    <name evidence="2" type="ORF">JAO75_00625</name>
</gene>
<accession>A0ABS0XV24</accession>
<proteinExistence type="predicted"/>
<keyword evidence="1" id="KW-1133">Transmembrane helix</keyword>
<organism evidence="2 3">
    <name type="scientific">Microvirga splendida</name>
    <dbReference type="NCBI Taxonomy" id="2795727"/>
    <lineage>
        <taxon>Bacteria</taxon>
        <taxon>Pseudomonadati</taxon>
        <taxon>Pseudomonadota</taxon>
        <taxon>Alphaproteobacteria</taxon>
        <taxon>Hyphomicrobiales</taxon>
        <taxon>Methylobacteriaceae</taxon>
        <taxon>Microvirga</taxon>
    </lineage>
</organism>
<comment type="caution">
    <text evidence="2">The sequence shown here is derived from an EMBL/GenBank/DDBJ whole genome shotgun (WGS) entry which is preliminary data.</text>
</comment>
<dbReference type="EMBL" id="JAELXT010000001">
    <property type="protein sequence ID" value="MBJ6123897.1"/>
    <property type="molecule type" value="Genomic_DNA"/>
</dbReference>
<dbReference type="Proteomes" id="UP000620670">
    <property type="component" value="Unassembled WGS sequence"/>
</dbReference>
<sequence length="45" mass="4840">MSVILLPVIVASLIGLVGTPAVRLMASSKRARSWAKSQSGVLRRY</sequence>